<name>A0A5S3X5K9_9GAMM</name>
<feature type="region of interest" description="Disordered" evidence="2">
    <location>
        <begin position="1"/>
        <end position="20"/>
    </location>
</feature>
<feature type="compositionally biased region" description="Polar residues" evidence="2">
    <location>
        <begin position="1"/>
        <end position="13"/>
    </location>
</feature>
<organism evidence="3 4">
    <name type="scientific">Pseudoalteromonas rubra</name>
    <dbReference type="NCBI Taxonomy" id="43658"/>
    <lineage>
        <taxon>Bacteria</taxon>
        <taxon>Pseudomonadati</taxon>
        <taxon>Pseudomonadota</taxon>
        <taxon>Gammaproteobacteria</taxon>
        <taxon>Alteromonadales</taxon>
        <taxon>Pseudoalteromonadaceae</taxon>
        <taxon>Pseudoalteromonas</taxon>
    </lineage>
</organism>
<dbReference type="AlphaFoldDB" id="A0A5S3X5K9"/>
<feature type="region of interest" description="Disordered" evidence="2">
    <location>
        <begin position="182"/>
        <end position="204"/>
    </location>
</feature>
<evidence type="ECO:0000256" key="2">
    <source>
        <dbReference type="SAM" id="MobiDB-lite"/>
    </source>
</evidence>
<dbReference type="RefSeq" id="WP_138543596.1">
    <property type="nucleotide sequence ID" value="NZ_PNCJ01000005.1"/>
</dbReference>
<dbReference type="EMBL" id="PNCJ01000005">
    <property type="protein sequence ID" value="TMP39706.1"/>
    <property type="molecule type" value="Genomic_DNA"/>
</dbReference>
<evidence type="ECO:0000313" key="3">
    <source>
        <dbReference type="EMBL" id="TMP39706.1"/>
    </source>
</evidence>
<evidence type="ECO:0000313" key="4">
    <source>
        <dbReference type="Proteomes" id="UP000306719"/>
    </source>
</evidence>
<reference evidence="3 4" key="1">
    <citation type="submission" date="2018-01" db="EMBL/GenBank/DDBJ databases">
        <authorList>
            <person name="Paulsen S."/>
            <person name="Gram L.K."/>
        </authorList>
    </citation>
    <scope>NUCLEOTIDE SEQUENCE [LARGE SCALE GENOMIC DNA]</scope>
    <source>
        <strain evidence="3 4">S2599</strain>
    </source>
</reference>
<gene>
    <name evidence="3" type="ORF">CWB98_03720</name>
</gene>
<evidence type="ECO:0000256" key="1">
    <source>
        <dbReference type="SAM" id="Coils"/>
    </source>
</evidence>
<protein>
    <submittedName>
        <fullName evidence="3">Uncharacterized protein</fullName>
    </submittedName>
</protein>
<comment type="caution">
    <text evidence="3">The sequence shown here is derived from an EMBL/GenBank/DDBJ whole genome shotgun (WGS) entry which is preliminary data.</text>
</comment>
<feature type="coiled-coil region" evidence="1">
    <location>
        <begin position="131"/>
        <end position="179"/>
    </location>
</feature>
<dbReference type="Proteomes" id="UP000306719">
    <property type="component" value="Unassembled WGS sequence"/>
</dbReference>
<proteinExistence type="predicted"/>
<reference evidence="4" key="2">
    <citation type="submission" date="2019-06" db="EMBL/GenBank/DDBJ databases">
        <title>Co-occurence of chitin degradation, pigmentation and bioactivity in marine Pseudoalteromonas.</title>
        <authorList>
            <person name="Sonnenschein E.C."/>
            <person name="Bech P.K."/>
        </authorList>
    </citation>
    <scope>NUCLEOTIDE SEQUENCE [LARGE SCALE GENOMIC DNA]</scope>
    <source>
        <strain evidence="4">S2599</strain>
    </source>
</reference>
<keyword evidence="1" id="KW-0175">Coiled coil</keyword>
<sequence>MKVIPFTQQSATGNAAHPKHSQVQLDQQRQFTQQLYNAMNSAGRVQSSDVTISTEIDPANISGQAKTFHRIAKDNAQKYVDLSLPEKQQHIQLYQETMREIMEMPIQVSVEPHEVNEALLFNNLGIDFMAYKELKVRIEMLELTEQEINDDKSLPSYKKDKLKDNIDELKARLEMAIDDLLGDTQDPQLAPESAKTPDNLFSLS</sequence>
<dbReference type="OrthoDB" id="6309180at2"/>
<accession>A0A5S3X5K9</accession>